<keyword evidence="1" id="KW-1133">Transmembrane helix</keyword>
<feature type="transmembrane region" description="Helical" evidence="1">
    <location>
        <begin position="12"/>
        <end position="28"/>
    </location>
</feature>
<feature type="transmembrane region" description="Helical" evidence="1">
    <location>
        <begin position="34"/>
        <end position="53"/>
    </location>
</feature>
<dbReference type="OrthoDB" id="43770at2157"/>
<dbReference type="KEGG" id="aman:B6F84_01290"/>
<sequence>MEIDKKKLKITHFIAPIILLIAVLNPYVETQETLYQWLFMTAHYLLFIGGFLLSYKVLRSSPLWIIPSAIIIGFWHIPYFFALAAAYPLFRGLNDIFFILAGILAGLGSYKLSLFSRFSLLILWMTVDTILSVVFLLQIPAYSNAVYTFSPYSLSQEINTAIAMWVDMSAIIIYVFGKFLKELLF</sequence>
<dbReference type="Proteomes" id="UP000193404">
    <property type="component" value="Chromosome"/>
</dbReference>
<accession>A0A1W6JX33</accession>
<keyword evidence="1" id="KW-0812">Transmembrane</keyword>
<dbReference type="InterPro" id="IPR009844">
    <property type="entry name" value="DUF1404"/>
</dbReference>
<feature type="transmembrane region" description="Helical" evidence="1">
    <location>
        <begin position="162"/>
        <end position="180"/>
    </location>
</feature>
<reference evidence="2 3" key="1">
    <citation type="submission" date="2017-03" db="EMBL/GenBank/DDBJ databases">
        <title>Sulfur activation and transportation mechanism of thermophilic Archaea Acidianus manzaensis YN-25.</title>
        <authorList>
            <person name="Ma Y."/>
            <person name="Yang Y."/>
            <person name="Xia J."/>
        </authorList>
    </citation>
    <scope>NUCLEOTIDE SEQUENCE [LARGE SCALE GENOMIC DNA]</scope>
    <source>
        <strain evidence="2 3">YN-25</strain>
    </source>
</reference>
<dbReference type="GeneID" id="41589511"/>
<feature type="transmembrane region" description="Helical" evidence="1">
    <location>
        <begin position="121"/>
        <end position="142"/>
    </location>
</feature>
<gene>
    <name evidence="2" type="ORF">B6F84_01290</name>
</gene>
<proteinExistence type="predicted"/>
<dbReference type="AlphaFoldDB" id="A0A1W6JX33"/>
<dbReference type="RefSeq" id="WP_148690542.1">
    <property type="nucleotide sequence ID" value="NZ_CP020477.1"/>
</dbReference>
<keyword evidence="1" id="KW-0472">Membrane</keyword>
<evidence type="ECO:0008006" key="4">
    <source>
        <dbReference type="Google" id="ProtNLM"/>
    </source>
</evidence>
<organism evidence="2 3">
    <name type="scientific">Acidianus manzaensis</name>
    <dbReference type="NCBI Taxonomy" id="282676"/>
    <lineage>
        <taxon>Archaea</taxon>
        <taxon>Thermoproteota</taxon>
        <taxon>Thermoprotei</taxon>
        <taxon>Sulfolobales</taxon>
        <taxon>Sulfolobaceae</taxon>
        <taxon>Acidianus</taxon>
    </lineage>
</organism>
<protein>
    <recommendedName>
        <fullName evidence="4">DUF1404 domain-containing protein</fullName>
    </recommendedName>
</protein>
<keyword evidence="3" id="KW-1185">Reference proteome</keyword>
<dbReference type="STRING" id="282676.B6F84_01290"/>
<feature type="transmembrane region" description="Helical" evidence="1">
    <location>
        <begin position="65"/>
        <end position="90"/>
    </location>
</feature>
<feature type="transmembrane region" description="Helical" evidence="1">
    <location>
        <begin position="96"/>
        <end position="114"/>
    </location>
</feature>
<dbReference type="Pfam" id="PF07185">
    <property type="entry name" value="DUF1404"/>
    <property type="match status" value="1"/>
</dbReference>
<evidence type="ECO:0000256" key="1">
    <source>
        <dbReference type="SAM" id="Phobius"/>
    </source>
</evidence>
<dbReference type="EMBL" id="CP020477">
    <property type="protein sequence ID" value="ARM74790.1"/>
    <property type="molecule type" value="Genomic_DNA"/>
</dbReference>
<name>A0A1W6JX33_9CREN</name>
<evidence type="ECO:0000313" key="2">
    <source>
        <dbReference type="EMBL" id="ARM74790.1"/>
    </source>
</evidence>
<evidence type="ECO:0000313" key="3">
    <source>
        <dbReference type="Proteomes" id="UP000193404"/>
    </source>
</evidence>